<dbReference type="NCBIfam" id="NF004649">
    <property type="entry name" value="PRK05993.1"/>
    <property type="match status" value="1"/>
</dbReference>
<dbReference type="EMBL" id="LUTY01001560">
    <property type="protein sequence ID" value="OAD21543.1"/>
    <property type="molecule type" value="Genomic_DNA"/>
</dbReference>
<dbReference type="Pfam" id="PF00106">
    <property type="entry name" value="adh_short"/>
    <property type="match status" value="1"/>
</dbReference>
<evidence type="ECO:0000313" key="5">
    <source>
        <dbReference type="Proteomes" id="UP000076962"/>
    </source>
</evidence>
<dbReference type="CDD" id="cd05374">
    <property type="entry name" value="17beta-HSD-like_SDR_c"/>
    <property type="match status" value="1"/>
</dbReference>
<keyword evidence="5" id="KW-1185">Reference proteome</keyword>
<comment type="caution">
    <text evidence="4">The sequence shown here is derived from an EMBL/GenBank/DDBJ whole genome shotgun (WGS) entry which is preliminary data.</text>
</comment>
<protein>
    <submittedName>
        <fullName evidence="4">Short-chain dehydrogenase/reductase SDR</fullName>
    </submittedName>
</protein>
<dbReference type="InterPro" id="IPR020904">
    <property type="entry name" value="Sc_DH/Rdtase_CS"/>
</dbReference>
<dbReference type="PRINTS" id="PR00081">
    <property type="entry name" value="GDHRDH"/>
</dbReference>
<reference evidence="4 5" key="1">
    <citation type="submission" date="2016-05" db="EMBL/GenBank/DDBJ databases">
        <title>Single-cell genome of chain-forming Candidatus Thiomargarita nelsonii and comparison to other large sulfur-oxidizing bacteria.</title>
        <authorList>
            <person name="Winkel M."/>
            <person name="Salman V."/>
            <person name="Woyke T."/>
            <person name="Schulz-Vogt H."/>
            <person name="Richter M."/>
            <person name="Flood B."/>
            <person name="Bailey J."/>
            <person name="Amann R."/>
            <person name="Mussmann M."/>
        </authorList>
    </citation>
    <scope>NUCLEOTIDE SEQUENCE [LARGE SCALE GENOMIC DNA]</scope>
    <source>
        <strain evidence="4 5">THI036</strain>
    </source>
</reference>
<evidence type="ECO:0000256" key="2">
    <source>
        <dbReference type="ARBA" id="ARBA00023002"/>
    </source>
</evidence>
<dbReference type="SUPFAM" id="SSF51735">
    <property type="entry name" value="NAD(P)-binding Rossmann-fold domains"/>
    <property type="match status" value="1"/>
</dbReference>
<dbReference type="InterPro" id="IPR002347">
    <property type="entry name" value="SDR_fam"/>
</dbReference>
<dbReference type="PANTHER" id="PTHR44169">
    <property type="entry name" value="NADPH-DEPENDENT 1-ACYLDIHYDROXYACETONE PHOSPHATE REDUCTASE"/>
    <property type="match status" value="1"/>
</dbReference>
<dbReference type="PRINTS" id="PR00080">
    <property type="entry name" value="SDRFAMILY"/>
</dbReference>
<dbReference type="PROSITE" id="PS00061">
    <property type="entry name" value="ADH_SHORT"/>
    <property type="match status" value="1"/>
</dbReference>
<organism evidence="4 5">
    <name type="scientific">Candidatus Thiomargarita nelsonii</name>
    <dbReference type="NCBI Taxonomy" id="1003181"/>
    <lineage>
        <taxon>Bacteria</taxon>
        <taxon>Pseudomonadati</taxon>
        <taxon>Pseudomonadota</taxon>
        <taxon>Gammaproteobacteria</taxon>
        <taxon>Thiotrichales</taxon>
        <taxon>Thiotrichaceae</taxon>
        <taxon>Thiomargarita</taxon>
    </lineage>
</organism>
<keyword evidence="2" id="KW-0560">Oxidoreductase</keyword>
<accession>A0A0A6NYM8</accession>
<name>A0A0A6NYM8_9GAMM</name>
<proteinExistence type="inferred from homology"/>
<evidence type="ECO:0000256" key="3">
    <source>
        <dbReference type="RuleBase" id="RU000363"/>
    </source>
</evidence>
<sequence length="283" mass="31685">MLKTPKSLLSNRSVLITGCSSGIGYCVAHGLKTRGYLVFATARHPKDVARLQQEGFPSLVLDLNNSQSIFEAVQTVLERTDGRLYGLFNNGGYGQPGALEDLTREVLRQQFETNLFGMHELTRQVIPTMRAQGEGRIIQNSSVLGLVALPYRGAYNASKFALEGLTDTLRLELVGTGISVSLIEPGPITSRFRANANTMLKQNIDTEHSIHHSVYAKMERRFLAEKGVAFTLPPEAVLKKVIHALESPRPQPRYYVTFPTYVLASLKRLLPYRTMDWVLRYLF</sequence>
<dbReference type="PATRIC" id="fig|1003181.4.peg.3666"/>
<gene>
    <name evidence="4" type="ORF">THIOM_002686</name>
</gene>
<dbReference type="AlphaFoldDB" id="A0A0A6NYM8"/>
<evidence type="ECO:0000313" key="4">
    <source>
        <dbReference type="EMBL" id="OAD21543.1"/>
    </source>
</evidence>
<dbReference type="Gene3D" id="3.40.50.720">
    <property type="entry name" value="NAD(P)-binding Rossmann-like Domain"/>
    <property type="match status" value="1"/>
</dbReference>
<comment type="similarity">
    <text evidence="1 3">Belongs to the short-chain dehydrogenases/reductases (SDR) family.</text>
</comment>
<dbReference type="GO" id="GO:0016491">
    <property type="term" value="F:oxidoreductase activity"/>
    <property type="evidence" value="ECO:0007669"/>
    <property type="project" value="UniProtKB-KW"/>
</dbReference>
<evidence type="ECO:0000256" key="1">
    <source>
        <dbReference type="ARBA" id="ARBA00006484"/>
    </source>
</evidence>
<dbReference type="Proteomes" id="UP000076962">
    <property type="component" value="Unassembled WGS sequence"/>
</dbReference>
<dbReference type="InterPro" id="IPR036291">
    <property type="entry name" value="NAD(P)-bd_dom_sf"/>
</dbReference>
<dbReference type="PANTHER" id="PTHR44169:SF6">
    <property type="entry name" value="NADPH-DEPENDENT 1-ACYLDIHYDROXYACETONE PHOSPHATE REDUCTASE"/>
    <property type="match status" value="1"/>
</dbReference>